<dbReference type="InterPro" id="IPR006680">
    <property type="entry name" value="Amidohydro-rel"/>
</dbReference>
<dbReference type="Gene3D" id="3.20.20.140">
    <property type="entry name" value="Metal-dependent hydrolases"/>
    <property type="match status" value="1"/>
</dbReference>
<reference evidence="3 4" key="1">
    <citation type="submission" date="2021-01" db="EMBL/GenBank/DDBJ databases">
        <title>Belnapia mucosa sp. nov. and Belnapia arida sp. nov., isolated from the Tabernas Desert (Almeria, Spain).</title>
        <authorList>
            <person name="Molina-Menor E."/>
            <person name="Vidal-Verdu A."/>
            <person name="Calonge A."/>
            <person name="Satari L."/>
            <person name="Pereto J."/>
            <person name="Porcar M."/>
        </authorList>
    </citation>
    <scope>NUCLEOTIDE SEQUENCE [LARGE SCALE GENOMIC DNA]</scope>
    <source>
        <strain evidence="3 4">T18</strain>
    </source>
</reference>
<dbReference type="Proteomes" id="UP000660885">
    <property type="component" value="Unassembled WGS sequence"/>
</dbReference>
<accession>A0ABS1U988</accession>
<protein>
    <submittedName>
        <fullName evidence="3">Amidohydrolase</fullName>
    </submittedName>
</protein>
<name>A0ABS1U988_9PROT</name>
<dbReference type="SUPFAM" id="SSF51556">
    <property type="entry name" value="Metallo-dependent hydrolases"/>
    <property type="match status" value="1"/>
</dbReference>
<dbReference type="EMBL" id="JAETWB010000023">
    <property type="protein sequence ID" value="MBL6081209.1"/>
    <property type="molecule type" value="Genomic_DNA"/>
</dbReference>
<dbReference type="PANTHER" id="PTHR21240:SF30">
    <property type="entry name" value="AMIDOHYDROLASE-RELATED DOMAIN-CONTAINING PROTEIN-RELATED"/>
    <property type="match status" value="1"/>
</dbReference>
<sequence length="328" mass="35975">MRIVALEEHFSMREVREAELWLAPSPQDNSRAPLMSDCETGAGLDDLSAARIARMDAAGVDVAVLSLATPGVQNLDASDAVPLACSTNDRLADAVRRHPNRFEGFATLPTPDPEAAARELERAVTVLGFRGAMLHGRTRDRNLDHPDFLPILEAAAALRVPLYIHPQIPQPAVYEALYAGYGDELSLHFATGGLGWHVEAGIQALRLILAGTFDRLPGLQVILGHWGEVVLFYLERVNVLSKVARHLQRPVADYARSNLHVTPGGILSPRYLSWAIDIVGADRILFATDDPYVAFSNGGARRFLEQADLSLDDRTRIAHGNWDRLCAR</sequence>
<keyword evidence="4" id="KW-1185">Reference proteome</keyword>
<evidence type="ECO:0000313" key="3">
    <source>
        <dbReference type="EMBL" id="MBL6081209.1"/>
    </source>
</evidence>
<dbReference type="InterPro" id="IPR032466">
    <property type="entry name" value="Metal_Hydrolase"/>
</dbReference>
<evidence type="ECO:0000259" key="2">
    <source>
        <dbReference type="Pfam" id="PF04909"/>
    </source>
</evidence>
<comment type="caution">
    <text evidence="3">The sequence shown here is derived from an EMBL/GenBank/DDBJ whole genome shotgun (WGS) entry which is preliminary data.</text>
</comment>
<dbReference type="PANTHER" id="PTHR21240">
    <property type="entry name" value="2-AMINO-3-CARBOXYLMUCONATE-6-SEMIALDEHYDE DECARBOXYLASE"/>
    <property type="match status" value="1"/>
</dbReference>
<dbReference type="RefSeq" id="WP_202834432.1">
    <property type="nucleotide sequence ID" value="NZ_JAETWB010000023.1"/>
</dbReference>
<proteinExistence type="predicted"/>
<dbReference type="Pfam" id="PF04909">
    <property type="entry name" value="Amidohydro_2"/>
    <property type="match status" value="1"/>
</dbReference>
<organism evidence="3 4">
    <name type="scientific">Belnapia arida</name>
    <dbReference type="NCBI Taxonomy" id="2804533"/>
    <lineage>
        <taxon>Bacteria</taxon>
        <taxon>Pseudomonadati</taxon>
        <taxon>Pseudomonadota</taxon>
        <taxon>Alphaproteobacteria</taxon>
        <taxon>Acetobacterales</taxon>
        <taxon>Roseomonadaceae</taxon>
        <taxon>Belnapia</taxon>
    </lineage>
</organism>
<keyword evidence="1" id="KW-0456">Lyase</keyword>
<evidence type="ECO:0000256" key="1">
    <source>
        <dbReference type="ARBA" id="ARBA00023239"/>
    </source>
</evidence>
<dbReference type="InterPro" id="IPR032465">
    <property type="entry name" value="ACMSD"/>
</dbReference>
<gene>
    <name evidence="3" type="ORF">JMJ56_24745</name>
</gene>
<evidence type="ECO:0000313" key="4">
    <source>
        <dbReference type="Proteomes" id="UP000660885"/>
    </source>
</evidence>
<feature type="domain" description="Amidohydrolase-related" evidence="2">
    <location>
        <begin position="51"/>
        <end position="321"/>
    </location>
</feature>